<dbReference type="GeneID" id="31356061"/>
<dbReference type="Proteomes" id="UP000001396">
    <property type="component" value="Unassembled WGS sequence"/>
</dbReference>
<evidence type="ECO:0000313" key="1">
    <source>
        <dbReference type="EMBL" id="EFA86723.1"/>
    </source>
</evidence>
<dbReference type="AlphaFoldDB" id="D3AWQ0"/>
<accession>D3AWQ0</accession>
<organism evidence="1 2">
    <name type="scientific">Heterostelium pallidum (strain ATCC 26659 / Pp 5 / PN500)</name>
    <name type="common">Cellular slime mold</name>
    <name type="synonym">Polysphondylium pallidum</name>
    <dbReference type="NCBI Taxonomy" id="670386"/>
    <lineage>
        <taxon>Eukaryota</taxon>
        <taxon>Amoebozoa</taxon>
        <taxon>Evosea</taxon>
        <taxon>Eumycetozoa</taxon>
        <taxon>Dictyostelia</taxon>
        <taxon>Acytosteliales</taxon>
        <taxon>Acytosteliaceae</taxon>
        <taxon>Heterostelium</taxon>
    </lineage>
</organism>
<name>D3AWQ0_HETP5</name>
<reference evidence="1 2" key="1">
    <citation type="journal article" date="2011" name="Genome Res.">
        <title>Phylogeny-wide analysis of social amoeba genomes highlights ancient origins for complex intercellular communication.</title>
        <authorList>
            <person name="Heidel A.J."/>
            <person name="Lawal H.M."/>
            <person name="Felder M."/>
            <person name="Schilde C."/>
            <person name="Helps N.R."/>
            <person name="Tunggal B."/>
            <person name="Rivero F."/>
            <person name="John U."/>
            <person name="Schleicher M."/>
            <person name="Eichinger L."/>
            <person name="Platzer M."/>
            <person name="Noegel A.A."/>
            <person name="Schaap P."/>
            <person name="Gloeckner G."/>
        </authorList>
    </citation>
    <scope>NUCLEOTIDE SEQUENCE [LARGE SCALE GENOMIC DNA]</scope>
    <source>
        <strain evidence="2">ATCC 26659 / Pp 5 / PN500</strain>
    </source>
</reference>
<comment type="caution">
    <text evidence="1">The sequence shown here is derived from an EMBL/GenBank/DDBJ whole genome shotgun (WGS) entry which is preliminary data.</text>
</comment>
<dbReference type="InParanoid" id="D3AWQ0"/>
<dbReference type="RefSeq" id="XP_020438827.1">
    <property type="nucleotide sequence ID" value="XM_020571553.1"/>
</dbReference>
<evidence type="ECO:0000313" key="2">
    <source>
        <dbReference type="Proteomes" id="UP000001396"/>
    </source>
</evidence>
<protein>
    <submittedName>
        <fullName evidence="1">Uncharacterized protein</fullName>
    </submittedName>
</protein>
<keyword evidence="2" id="KW-1185">Reference proteome</keyword>
<sequence length="171" mass="19970">MFRVVLNHVDDQRLYVNVRYTSDDSLRVVLATTVTEHLREVKDGQTLQEQLGNDTAQREDVHFVGEFAVCRWTAVRLVETLRCQVAGTSTANIKVEREVRWIVFRDERWFVTSEIREVYPVGGCDHDILALDITVTDSLEERLIQRLQQLKSNELLLYQREEWTCTSQSVI</sequence>
<proteinExistence type="predicted"/>
<gene>
    <name evidence="1" type="ORF">PPL_00528</name>
</gene>
<dbReference type="EMBL" id="ADBJ01000002">
    <property type="protein sequence ID" value="EFA86723.1"/>
    <property type="molecule type" value="Genomic_DNA"/>
</dbReference>